<dbReference type="OrthoDB" id="10032790at2759"/>
<dbReference type="Gene3D" id="3.40.50.2000">
    <property type="entry name" value="Glycogen Phosphorylase B"/>
    <property type="match status" value="1"/>
</dbReference>
<dbReference type="KEGG" id="ptex:113447553"/>
<dbReference type="GO" id="GO:0005634">
    <property type="term" value="C:nucleus"/>
    <property type="evidence" value="ECO:0007669"/>
    <property type="project" value="Ensembl"/>
</dbReference>
<dbReference type="RefSeq" id="XP_026573582.1">
    <property type="nucleotide sequence ID" value="XM_026717797.1"/>
</dbReference>
<dbReference type="AlphaFoldDB" id="A0A670Z8S7"/>
<dbReference type="Pfam" id="PF00534">
    <property type="entry name" value="Glycos_transf_1"/>
    <property type="match status" value="1"/>
</dbReference>
<dbReference type="CTD" id="79712"/>
<dbReference type="InterPro" id="IPR051862">
    <property type="entry name" value="GT-like_domain_containing_1"/>
</dbReference>
<dbReference type="GO" id="GO:0006417">
    <property type="term" value="P:regulation of translation"/>
    <property type="evidence" value="ECO:0007669"/>
    <property type="project" value="Ensembl"/>
</dbReference>
<dbReference type="OMA" id="CYPIAPN"/>
<dbReference type="GO" id="GO:0005737">
    <property type="term" value="C:cytoplasm"/>
    <property type="evidence" value="ECO:0007669"/>
    <property type="project" value="Ensembl"/>
</dbReference>
<dbReference type="SUPFAM" id="SSF53756">
    <property type="entry name" value="UDP-Glycosyltransferase/glycogen phosphorylase"/>
    <property type="match status" value="1"/>
</dbReference>
<dbReference type="InterPro" id="IPR001296">
    <property type="entry name" value="Glyco_trans_1"/>
</dbReference>
<evidence type="ECO:0000256" key="2">
    <source>
        <dbReference type="ARBA" id="ARBA00022676"/>
    </source>
</evidence>
<name>A0A670Z8S7_PSETE</name>
<keyword evidence="3" id="KW-0808">Transferase</keyword>
<evidence type="ECO:0000256" key="3">
    <source>
        <dbReference type="ARBA" id="ARBA00022679"/>
    </source>
</evidence>
<dbReference type="CDD" id="cd01635">
    <property type="entry name" value="Glycosyltransferase_GTB-type"/>
    <property type="match status" value="1"/>
</dbReference>
<evidence type="ECO:0000256" key="1">
    <source>
        <dbReference type="ARBA" id="ARBA00009481"/>
    </source>
</evidence>
<dbReference type="GO" id="GO:0016438">
    <property type="term" value="F:tRNA-queuosine(34) beta-mannosyltransferase activity"/>
    <property type="evidence" value="ECO:0007669"/>
    <property type="project" value="UniProtKB-EC"/>
</dbReference>
<comment type="similarity">
    <text evidence="1">Belongs to the glycosyltransferase group 1 family. Glycosyltransferase 4 subfamily.</text>
</comment>
<dbReference type="Proteomes" id="UP000472273">
    <property type="component" value="Unplaced"/>
</dbReference>
<comment type="catalytic activity">
    <reaction evidence="8">
        <text>queuosine(34) in tRNA(Asp) + GDP-alpha-D-mannose = O-4''-alpha-D-mannosylqueuosine(34) in tRNA(Asp) + GDP + H(+)</text>
        <dbReference type="Rhea" id="RHEA:12885"/>
        <dbReference type="Rhea" id="RHEA-COMP:18572"/>
        <dbReference type="Rhea" id="RHEA-COMP:18581"/>
        <dbReference type="ChEBI" id="CHEBI:15378"/>
        <dbReference type="ChEBI" id="CHEBI:57527"/>
        <dbReference type="ChEBI" id="CHEBI:58189"/>
        <dbReference type="ChEBI" id="CHEBI:194431"/>
        <dbReference type="ChEBI" id="CHEBI:194442"/>
        <dbReference type="EC" id="2.4.1.110"/>
    </reaction>
    <physiologicalReaction direction="left-to-right" evidence="8">
        <dbReference type="Rhea" id="RHEA:12886"/>
    </physiologicalReaction>
</comment>
<sequence>MDLLQEEIGGCILFTLPAKKWHWRARTAALYFMQNVPASADYRILFASSVLNLTELVALRPDLGKLKKILYFHENQLTYPVQKCQERDFQYGYNQILSCLVADIVVFNSAYNMESFLTSIGKFMKLMPDHRPKHLEKLIRPKCQVLYFPIKFPNVSRFMPKNTLPHIKEGLNAKGIGDTSLLMEMPFQEQKCETSNIIKTNNLDQRPGHQKVESRFGCPWPERQHLCQGEESQCATPLGHNVGSLKYQQRPLHIVWPHRWEHDKDPESFFKVLMKLKKMELNFHVSVLGEAFTDVPDIFSEAKKALESSVLHWGYLPSKDDYFQVLCMADVVISTAKHEFFGVAMIEAVHCGCYPLCPNALVYPEIFPAEYLYSTPEQLIKRLQNFCKRPEIVRKHLYKGETSQFSWAALHGKFRSLLTTEPREDL</sequence>
<proteinExistence type="inferred from homology"/>
<evidence type="ECO:0000256" key="8">
    <source>
        <dbReference type="ARBA" id="ARBA00048439"/>
    </source>
</evidence>
<feature type="domain" description="Glycosyl transferase family 1" evidence="9">
    <location>
        <begin position="254"/>
        <end position="386"/>
    </location>
</feature>
<accession>A0A670Z8S7</accession>
<dbReference type="GeneTree" id="ENSGT00390000006631"/>
<evidence type="ECO:0000256" key="6">
    <source>
        <dbReference type="ARBA" id="ARBA00044567"/>
    </source>
</evidence>
<evidence type="ECO:0000256" key="7">
    <source>
        <dbReference type="ARBA" id="ARBA00045402"/>
    </source>
</evidence>
<evidence type="ECO:0000313" key="12">
    <source>
        <dbReference type="Proteomes" id="UP000472273"/>
    </source>
</evidence>
<dbReference type="Pfam" id="PF12038">
    <property type="entry name" value="QTMAN_N"/>
    <property type="match status" value="1"/>
</dbReference>
<organism evidence="11 12">
    <name type="scientific">Pseudonaja textilis</name>
    <name type="common">Eastern brown snake</name>
    <dbReference type="NCBI Taxonomy" id="8673"/>
    <lineage>
        <taxon>Eukaryota</taxon>
        <taxon>Metazoa</taxon>
        <taxon>Chordata</taxon>
        <taxon>Craniata</taxon>
        <taxon>Vertebrata</taxon>
        <taxon>Euteleostomi</taxon>
        <taxon>Lepidosauria</taxon>
        <taxon>Squamata</taxon>
        <taxon>Bifurcata</taxon>
        <taxon>Unidentata</taxon>
        <taxon>Episquamata</taxon>
        <taxon>Toxicofera</taxon>
        <taxon>Serpentes</taxon>
        <taxon>Colubroidea</taxon>
        <taxon>Elapidae</taxon>
        <taxon>Hydrophiinae</taxon>
        <taxon>Pseudonaja</taxon>
    </lineage>
</organism>
<evidence type="ECO:0000313" key="11">
    <source>
        <dbReference type="Ensembl" id="ENSPTXP00000018248.1"/>
    </source>
</evidence>
<comment type="function">
    <text evidence="7">Glycosyltransferase that specifically catalyzes mannosylation of cytoplasmic tRNA(Asp) modified with queuosine at position 34 (queuosine(34)). Mannosylates the cyclopentene moiety of queuosine(34) in tRNA(Asp) to form mannosyl-queuosine(34). Mannosylation of queuosine(34) in tRNA(Asp) is required to slow-down elongation at cognate codons, GAC and GAU, thereby regulating protein translation.</text>
</comment>
<protein>
    <recommendedName>
        <fullName evidence="5">tRNA-queuosine alpha-mannosyltransferase</fullName>
        <ecNumber evidence="4">2.4.1.110</ecNumber>
    </recommendedName>
    <alternativeName>
        <fullName evidence="6">Glycosyltransferase-like domain-containing protein 1</fullName>
    </alternativeName>
</protein>
<evidence type="ECO:0000256" key="5">
    <source>
        <dbReference type="ARBA" id="ARBA00044539"/>
    </source>
</evidence>
<dbReference type="Ensembl" id="ENSPTXT00000018800.1">
    <property type="protein sequence ID" value="ENSPTXP00000018248.1"/>
    <property type="gene ID" value="ENSPTXG00000012561.1"/>
</dbReference>
<dbReference type="PANTHER" id="PTHR13615:SF3">
    <property type="entry name" value="GLYCOSYLTRANSFERASE-LIKE DOMAIN-CONTAINING PROTEIN 1"/>
    <property type="match status" value="1"/>
</dbReference>
<evidence type="ECO:0000259" key="9">
    <source>
        <dbReference type="Pfam" id="PF00534"/>
    </source>
</evidence>
<dbReference type="EC" id="2.4.1.110" evidence="4"/>
<dbReference type="GeneID" id="113447553"/>
<dbReference type="InterPro" id="IPR022701">
    <property type="entry name" value="QTMAN_N"/>
</dbReference>
<gene>
    <name evidence="11" type="primary">GTDC1</name>
</gene>
<keyword evidence="2" id="KW-0328">Glycosyltransferase</keyword>
<feature type="domain" description="tRNA-queuosine alpha-mannosyltransferase N-terminal" evidence="10">
    <location>
        <begin position="10"/>
        <end position="150"/>
    </location>
</feature>
<keyword evidence="12" id="KW-1185">Reference proteome</keyword>
<dbReference type="PANTHER" id="PTHR13615">
    <property type="entry name" value="GLYCOSYLTRANSFERASE-LIKE 1"/>
    <property type="match status" value="1"/>
</dbReference>
<dbReference type="GO" id="GO:0006400">
    <property type="term" value="P:tRNA modification"/>
    <property type="evidence" value="ECO:0007669"/>
    <property type="project" value="Ensembl"/>
</dbReference>
<evidence type="ECO:0000259" key="10">
    <source>
        <dbReference type="Pfam" id="PF12038"/>
    </source>
</evidence>
<reference evidence="11" key="1">
    <citation type="submission" date="2025-08" db="UniProtKB">
        <authorList>
            <consortium name="Ensembl"/>
        </authorList>
    </citation>
    <scope>IDENTIFICATION</scope>
</reference>
<evidence type="ECO:0000256" key="4">
    <source>
        <dbReference type="ARBA" id="ARBA00044517"/>
    </source>
</evidence>
<reference evidence="11" key="2">
    <citation type="submission" date="2025-09" db="UniProtKB">
        <authorList>
            <consortium name="Ensembl"/>
        </authorList>
    </citation>
    <scope>IDENTIFICATION</scope>
</reference>